<sequence length="122" mass="14062">MARRQRRSFSPEFRYEAANLVAEQGYSYAEASRAVDVHENTIRNWVQQLESEQSGQTPKSRAMTAEQQRIQELEARVNRLEREKSILKKATVDSSGQCNSFTILLICMSTSDETSKTYIHTR</sequence>
<proteinExistence type="inferred from homology"/>
<comment type="similarity">
    <text evidence="1">Belongs to the transposase 8 family.</text>
</comment>
<dbReference type="OrthoDB" id="9810995at2"/>
<dbReference type="InterPro" id="IPR009057">
    <property type="entry name" value="Homeodomain-like_sf"/>
</dbReference>
<dbReference type="Proteomes" id="UP000287330">
    <property type="component" value="Unassembled WGS sequence"/>
</dbReference>
<reference evidence="4" key="1">
    <citation type="journal article" date="2018" name="Front. Microbiol.">
        <title>Genome-Based Analysis Reveals the Taxonomy and Diversity of the Family Idiomarinaceae.</title>
        <authorList>
            <person name="Liu Y."/>
            <person name="Lai Q."/>
            <person name="Shao Z."/>
        </authorList>
    </citation>
    <scope>NUCLEOTIDE SEQUENCE [LARGE SCALE GENOMIC DNA]</scope>
    <source>
        <strain evidence="4">F23</strain>
    </source>
</reference>
<evidence type="ECO:0008006" key="5">
    <source>
        <dbReference type="Google" id="ProtNLM"/>
    </source>
</evidence>
<evidence type="ECO:0000256" key="2">
    <source>
        <dbReference type="SAM" id="Coils"/>
    </source>
</evidence>
<keyword evidence="2" id="KW-0175">Coiled coil</keyword>
<dbReference type="InterPro" id="IPR002514">
    <property type="entry name" value="Transposase_8"/>
</dbReference>
<dbReference type="GO" id="GO:0006313">
    <property type="term" value="P:DNA transposition"/>
    <property type="evidence" value="ECO:0007669"/>
    <property type="project" value="InterPro"/>
</dbReference>
<comment type="caution">
    <text evidence="3">The sequence shown here is derived from an EMBL/GenBank/DDBJ whole genome shotgun (WGS) entry which is preliminary data.</text>
</comment>
<dbReference type="PANTHER" id="PTHR33215:SF12">
    <property type="entry name" value="TRANSPOSASE INSN FOR INSERTION SEQUENCE ELEMENT IS911A-RELATED"/>
    <property type="match status" value="1"/>
</dbReference>
<evidence type="ECO:0000313" key="4">
    <source>
        <dbReference type="Proteomes" id="UP000287330"/>
    </source>
</evidence>
<evidence type="ECO:0000313" key="3">
    <source>
        <dbReference type="EMBL" id="RUO57371.1"/>
    </source>
</evidence>
<organism evidence="3 4">
    <name type="scientific">Idiomarina fontislapidosi</name>
    <dbReference type="NCBI Taxonomy" id="263723"/>
    <lineage>
        <taxon>Bacteria</taxon>
        <taxon>Pseudomonadati</taxon>
        <taxon>Pseudomonadota</taxon>
        <taxon>Gammaproteobacteria</taxon>
        <taxon>Alteromonadales</taxon>
        <taxon>Idiomarinaceae</taxon>
        <taxon>Idiomarina</taxon>
    </lineage>
</organism>
<dbReference type="GO" id="GO:0003677">
    <property type="term" value="F:DNA binding"/>
    <property type="evidence" value="ECO:0007669"/>
    <property type="project" value="InterPro"/>
</dbReference>
<dbReference type="EMBL" id="PIPV01000002">
    <property type="protein sequence ID" value="RUO57371.1"/>
    <property type="molecule type" value="Genomic_DNA"/>
</dbReference>
<dbReference type="Gene3D" id="1.10.10.60">
    <property type="entry name" value="Homeodomain-like"/>
    <property type="match status" value="1"/>
</dbReference>
<feature type="coiled-coil region" evidence="2">
    <location>
        <begin position="63"/>
        <end position="90"/>
    </location>
</feature>
<evidence type="ECO:0000256" key="1">
    <source>
        <dbReference type="ARBA" id="ARBA00009964"/>
    </source>
</evidence>
<dbReference type="Pfam" id="PF01527">
    <property type="entry name" value="HTH_Tnp_1"/>
    <property type="match status" value="1"/>
</dbReference>
<dbReference type="GO" id="GO:0004803">
    <property type="term" value="F:transposase activity"/>
    <property type="evidence" value="ECO:0007669"/>
    <property type="project" value="InterPro"/>
</dbReference>
<accession>A0A432Y8Y8</accession>
<dbReference type="SUPFAM" id="SSF46689">
    <property type="entry name" value="Homeodomain-like"/>
    <property type="match status" value="1"/>
</dbReference>
<protein>
    <recommendedName>
        <fullName evidence="5">Transposase</fullName>
    </recommendedName>
</protein>
<dbReference type="AlphaFoldDB" id="A0A432Y8Y8"/>
<gene>
    <name evidence="3" type="ORF">CWE25_02610</name>
</gene>
<dbReference type="InterPro" id="IPR051839">
    <property type="entry name" value="RD_transcriptional_regulator"/>
</dbReference>
<dbReference type="PANTHER" id="PTHR33215">
    <property type="entry name" value="PROTEIN DISTAL ANTENNA"/>
    <property type="match status" value="1"/>
</dbReference>
<keyword evidence="4" id="KW-1185">Reference proteome</keyword>
<dbReference type="RefSeq" id="WP_126753138.1">
    <property type="nucleotide sequence ID" value="NZ_QJST01000002.1"/>
</dbReference>
<name>A0A432Y8Y8_9GAMM</name>